<protein>
    <submittedName>
        <fullName evidence="1">Uncharacterized protein</fullName>
    </submittedName>
</protein>
<name>A0A061SJ22_9CHLO</name>
<sequence>MVVPAVRLANRLGLLPADGTLLLLVVPRLSHGHLFVETDVELVYRDVELAAQDRVDLEIDNQFRILRSVWKHTIQNKFQILANQIHPGYILTDGLGGVLDAKDEPVKTRGGIKRREFLDTEESVSQVHSHRTRVV</sequence>
<gene>
    <name evidence="1" type="ORF">TSPGSL018_4551</name>
</gene>
<proteinExistence type="predicted"/>
<reference evidence="1" key="1">
    <citation type="submission" date="2014-05" db="EMBL/GenBank/DDBJ databases">
        <title>The transcriptome of the halophilic microalga Tetraselmis sp. GSL018 isolated from the Great Salt Lake, Utah.</title>
        <authorList>
            <person name="Jinkerson R.E."/>
            <person name="D'Adamo S."/>
            <person name="Posewitz M.C."/>
        </authorList>
    </citation>
    <scope>NUCLEOTIDE SEQUENCE</scope>
    <source>
        <strain evidence="1">GSL018</strain>
    </source>
</reference>
<dbReference type="AlphaFoldDB" id="A0A061SJ22"/>
<evidence type="ECO:0000313" key="1">
    <source>
        <dbReference type="EMBL" id="JAC82925.1"/>
    </source>
</evidence>
<organism evidence="1">
    <name type="scientific">Tetraselmis sp. GSL018</name>
    <dbReference type="NCBI Taxonomy" id="582737"/>
    <lineage>
        <taxon>Eukaryota</taxon>
        <taxon>Viridiplantae</taxon>
        <taxon>Chlorophyta</taxon>
        <taxon>core chlorophytes</taxon>
        <taxon>Chlorodendrophyceae</taxon>
        <taxon>Chlorodendrales</taxon>
        <taxon>Chlorodendraceae</taxon>
        <taxon>Tetraselmis</taxon>
    </lineage>
</organism>
<dbReference type="EMBL" id="GBEZ01002102">
    <property type="protein sequence ID" value="JAC82925.1"/>
    <property type="molecule type" value="Transcribed_RNA"/>
</dbReference>
<accession>A0A061SJ22</accession>